<dbReference type="EMBL" id="CAJOBE010001771">
    <property type="protein sequence ID" value="CAF3773264.1"/>
    <property type="molecule type" value="Genomic_DNA"/>
</dbReference>
<proteinExistence type="predicted"/>
<dbReference type="EMBL" id="CAJOBD010000869">
    <property type="protein sequence ID" value="CAF3729863.1"/>
    <property type="molecule type" value="Genomic_DNA"/>
</dbReference>
<dbReference type="Proteomes" id="UP000663864">
    <property type="component" value="Unassembled WGS sequence"/>
</dbReference>
<dbReference type="EMBL" id="CAJNOO010003110">
    <property type="protein sequence ID" value="CAF1318461.1"/>
    <property type="molecule type" value="Genomic_DNA"/>
</dbReference>
<evidence type="ECO:0000313" key="3">
    <source>
        <dbReference type="EMBL" id="CAF1318461.1"/>
    </source>
</evidence>
<feature type="signal peptide" evidence="1">
    <location>
        <begin position="1"/>
        <end position="23"/>
    </location>
</feature>
<evidence type="ECO:0000313" key="7">
    <source>
        <dbReference type="EMBL" id="CAF3773264.1"/>
    </source>
</evidence>
<keyword evidence="1" id="KW-0732">Signal</keyword>
<dbReference type="Proteomes" id="UP000663836">
    <property type="component" value="Unassembled WGS sequence"/>
</dbReference>
<gene>
    <name evidence="7" type="ORF">FNK824_LOCUS13487</name>
    <name evidence="5" type="ORF">JBS370_LOCUS11341</name>
    <name evidence="6" type="ORF">OTI717_LOCUS16194</name>
    <name evidence="3" type="ORF">RFH988_LOCUS30628</name>
    <name evidence="4" type="ORF">SEV965_LOCUS28038</name>
    <name evidence="2" type="ORF">ZHD862_LOCUS24564</name>
</gene>
<comment type="caution">
    <text evidence="7">The sequence shown here is derived from an EMBL/GenBank/DDBJ whole genome shotgun (WGS) entry which is preliminary data.</text>
</comment>
<dbReference type="EMBL" id="CAJOAX010001994">
    <property type="protein sequence ID" value="CAF3762436.1"/>
    <property type="molecule type" value="Genomic_DNA"/>
</dbReference>
<dbReference type="Proteomes" id="UP000663882">
    <property type="component" value="Unassembled WGS sequence"/>
</dbReference>
<feature type="chain" id="PRO_5036234651" evidence="1">
    <location>
        <begin position="24"/>
        <end position="87"/>
    </location>
</feature>
<dbReference type="Proteomes" id="UP000663823">
    <property type="component" value="Unassembled WGS sequence"/>
</dbReference>
<accession>A0A818ZT10</accession>
<dbReference type="OrthoDB" id="10460934at2759"/>
<evidence type="ECO:0000313" key="8">
    <source>
        <dbReference type="Proteomes" id="UP000663874"/>
    </source>
</evidence>
<dbReference type="AlphaFoldDB" id="A0A818ZT10"/>
<organism evidence="7 8">
    <name type="scientific">Rotaria sordida</name>
    <dbReference type="NCBI Taxonomy" id="392033"/>
    <lineage>
        <taxon>Eukaryota</taxon>
        <taxon>Metazoa</taxon>
        <taxon>Spiralia</taxon>
        <taxon>Gnathifera</taxon>
        <taxon>Rotifera</taxon>
        <taxon>Eurotatoria</taxon>
        <taxon>Bdelloidea</taxon>
        <taxon>Philodinida</taxon>
        <taxon>Philodinidae</taxon>
        <taxon>Rotaria</taxon>
    </lineage>
</organism>
<sequence>MNKSYALIFFALIILFSSSSVTCQIYSNSYKHGQENVRSINMKMSVPIKDDSLGLKYFILPINHVSDGRMRRGWGSGRRRQSISNDS</sequence>
<evidence type="ECO:0000313" key="5">
    <source>
        <dbReference type="EMBL" id="CAF3729863.1"/>
    </source>
</evidence>
<protein>
    <submittedName>
        <fullName evidence="7">Uncharacterized protein</fullName>
    </submittedName>
</protein>
<evidence type="ECO:0000313" key="2">
    <source>
        <dbReference type="EMBL" id="CAF1234859.1"/>
    </source>
</evidence>
<dbReference type="Proteomes" id="UP000663874">
    <property type="component" value="Unassembled WGS sequence"/>
</dbReference>
<evidence type="ECO:0000313" key="4">
    <source>
        <dbReference type="EMBL" id="CAF1335058.1"/>
    </source>
</evidence>
<evidence type="ECO:0000256" key="1">
    <source>
        <dbReference type="SAM" id="SignalP"/>
    </source>
</evidence>
<evidence type="ECO:0000313" key="6">
    <source>
        <dbReference type="EMBL" id="CAF3762436.1"/>
    </source>
</evidence>
<name>A0A818ZT10_9BILA</name>
<dbReference type="Proteomes" id="UP000663889">
    <property type="component" value="Unassembled WGS sequence"/>
</dbReference>
<dbReference type="EMBL" id="CAJNOT010001679">
    <property type="protein sequence ID" value="CAF1234859.1"/>
    <property type="molecule type" value="Genomic_DNA"/>
</dbReference>
<dbReference type="EMBL" id="CAJNOU010002604">
    <property type="protein sequence ID" value="CAF1335058.1"/>
    <property type="molecule type" value="Genomic_DNA"/>
</dbReference>
<reference evidence="7" key="1">
    <citation type="submission" date="2021-02" db="EMBL/GenBank/DDBJ databases">
        <authorList>
            <person name="Nowell W R."/>
        </authorList>
    </citation>
    <scope>NUCLEOTIDE SEQUENCE</scope>
</reference>